<dbReference type="GO" id="GO:0016787">
    <property type="term" value="F:hydrolase activity"/>
    <property type="evidence" value="ECO:0007669"/>
    <property type="project" value="UniProtKB-KW"/>
</dbReference>
<evidence type="ECO:0000313" key="1">
    <source>
        <dbReference type="EMBL" id="MDL2400099.1"/>
    </source>
</evidence>
<dbReference type="RefSeq" id="WP_285869160.1">
    <property type="nucleotide sequence ID" value="NZ_JARFYM010000010.1"/>
</dbReference>
<dbReference type="SFLD" id="SFLDG01129">
    <property type="entry name" value="C1.5:_HAD__Beta-PGM__Phosphata"/>
    <property type="match status" value="1"/>
</dbReference>
<protein>
    <submittedName>
        <fullName evidence="1">HAD-IA family hydrolase</fullName>
    </submittedName>
</protein>
<dbReference type="SFLD" id="SFLDS00003">
    <property type="entry name" value="Haloacid_Dehalogenase"/>
    <property type="match status" value="1"/>
</dbReference>
<dbReference type="Pfam" id="PF00702">
    <property type="entry name" value="Hydrolase"/>
    <property type="match status" value="1"/>
</dbReference>
<dbReference type="Gene3D" id="3.40.50.1000">
    <property type="entry name" value="HAD superfamily/HAD-like"/>
    <property type="match status" value="1"/>
</dbReference>
<proteinExistence type="predicted"/>
<keyword evidence="2" id="KW-1185">Reference proteome</keyword>
<accession>A0ABT7JYV6</accession>
<dbReference type="NCBIfam" id="TIGR01509">
    <property type="entry name" value="HAD-SF-IA-v3"/>
    <property type="match status" value="1"/>
</dbReference>
<sequence>MKVLMVDVDGVLVHGRPQDGLHFSTFLEPDLGFSPELLQKEFFKPYWSEIIVGREPMMPRLESVLCRIAPDISVEVLAAYWFKNDSRLDRAFLDALAHYRADGIRILLATNQEHMRAKYLMEELGLRAHVDGIFYSAALGHRKPSEAFYALASERAEASPSDIVFIDDVEENIDSARRFGWQAIHWTGEMALHDALAPFVAHK</sequence>
<keyword evidence="1" id="KW-0378">Hydrolase</keyword>
<dbReference type="SUPFAM" id="SSF56784">
    <property type="entry name" value="HAD-like"/>
    <property type="match status" value="1"/>
</dbReference>
<gene>
    <name evidence="1" type="ORF">PY649_14415</name>
</gene>
<dbReference type="InterPro" id="IPR036412">
    <property type="entry name" value="HAD-like_sf"/>
</dbReference>
<dbReference type="Proteomes" id="UP001172645">
    <property type="component" value="Unassembled WGS sequence"/>
</dbReference>
<dbReference type="PANTHER" id="PTHR43611">
    <property type="entry name" value="ALPHA-D-GLUCOSE 1-PHOSPHATE PHOSPHATASE"/>
    <property type="match status" value="1"/>
</dbReference>
<comment type="caution">
    <text evidence="1">The sequence shown here is derived from an EMBL/GenBank/DDBJ whole genome shotgun (WGS) entry which is preliminary data.</text>
</comment>
<dbReference type="PANTHER" id="PTHR43611:SF3">
    <property type="entry name" value="FLAVIN MONONUCLEOTIDE HYDROLASE 1, CHLOROPLATIC"/>
    <property type="match status" value="1"/>
</dbReference>
<reference evidence="1" key="1">
    <citation type="submission" date="2023-06" db="EMBL/GenBank/DDBJ databases">
        <title>Phylogenetic Diversity of Rhizobium strains.</title>
        <authorList>
            <person name="Moura F.T."/>
            <person name="Helene L.C.F."/>
            <person name="Hungria M."/>
        </authorList>
    </citation>
    <scope>NUCLEOTIDE SEQUENCE</scope>
    <source>
        <strain evidence="1">CCGE526</strain>
    </source>
</reference>
<organism evidence="1 2">
    <name type="scientific">Rhizobium mayense</name>
    <dbReference type="NCBI Taxonomy" id="1312184"/>
    <lineage>
        <taxon>Bacteria</taxon>
        <taxon>Pseudomonadati</taxon>
        <taxon>Pseudomonadota</taxon>
        <taxon>Alphaproteobacteria</taxon>
        <taxon>Hyphomicrobiales</taxon>
        <taxon>Rhizobiaceae</taxon>
        <taxon>Rhizobium/Agrobacterium group</taxon>
        <taxon>Rhizobium</taxon>
    </lineage>
</organism>
<dbReference type="EMBL" id="JARFYM010000010">
    <property type="protein sequence ID" value="MDL2400099.1"/>
    <property type="molecule type" value="Genomic_DNA"/>
</dbReference>
<dbReference type="InterPro" id="IPR006439">
    <property type="entry name" value="HAD-SF_hydro_IA"/>
</dbReference>
<evidence type="ECO:0000313" key="2">
    <source>
        <dbReference type="Proteomes" id="UP001172645"/>
    </source>
</evidence>
<name>A0ABT7JYV6_9HYPH</name>
<dbReference type="InterPro" id="IPR023214">
    <property type="entry name" value="HAD_sf"/>
</dbReference>